<evidence type="ECO:0000256" key="3">
    <source>
        <dbReference type="ARBA" id="ARBA00022452"/>
    </source>
</evidence>
<evidence type="ECO:0000256" key="5">
    <source>
        <dbReference type="ARBA" id="ARBA00023136"/>
    </source>
</evidence>
<dbReference type="Pfam" id="PF14905">
    <property type="entry name" value="OMP_b-brl_3"/>
    <property type="match status" value="1"/>
</dbReference>
<dbReference type="Gene3D" id="2.40.170.20">
    <property type="entry name" value="TonB-dependent receptor, beta-barrel domain"/>
    <property type="match status" value="1"/>
</dbReference>
<sequence length="822" mass="92452">MIKKKGTSFWVLIALTISFLNTYGSNEPAVKGQIKGKVVEKGSGEAVSYATIAVFAQDNSLVGGAITDDKGAFVAKGIKPGVYDIEAKFVGFETVRLEDINVRGFVTDVGVIELGSEAKLLEGVEVTATRPEVEYKIDRKVINVDKMVTSLSGSAVDILDNVPSVEVDIDGNVSLRGSSDFTVFIDGRPSVFKGSDALSQIPASMIANIEIITNPSAKYDPDGTSGIINIITKKKASGFSGVANVNAGYPGRYGADAMFSYKANEKFTYHLGGDFNSNQRKGTRYSENTTFGQDTVLRITDGDRNRESESFNLKGGIDFTPNKKNRFSLMMAGGKRENVNDNEYLYSNYLIRDGVRTPADNPLTFNTDDGIRSSKYASLDFDYVHKFDAKSGHELSMSAHYGYSEGDEDNQTYTYGDREQTVFDEAAQRSTEDSEDHSFRYRIDYTRPVGEHAKFEAGYQVRMNRSDETNGSFNKSAPDADWKLNEKYSYLNEFTKDIHAIYGTFAGELDKFGYQLGLRGEYTYRQTKLVNVDSETTIDRFDIFPTAHFSYQLPAEQQLMASYSRRINRPANHWLEPFPTYMDAYNVRIGDPGIEPEYVDSYEVGYTKNFDAISVSAEAFYKKINNRTEFVKEVWNDPVQNPDGDIFMNTRTNVGIESNYGLELMLNADPFKWWSLSFSGTFSGYDLDGSYKEQVFDRSDFYYNFRMSNDFLITESIRFQVTPRFMSGRQSTQGERESFFYLNLAVKQDFMDKQFSATLQARNVLNSFKWEYTSYGPDFASMSRYEGQPSVALTLTYRINNYRPKRSKNQGGGGGEGGGFEM</sequence>
<dbReference type="Gene3D" id="2.60.40.1120">
    <property type="entry name" value="Carboxypeptidase-like, regulatory domain"/>
    <property type="match status" value="1"/>
</dbReference>
<dbReference type="InterPro" id="IPR036942">
    <property type="entry name" value="Beta-barrel_TonB_sf"/>
</dbReference>
<keyword evidence="11" id="KW-1185">Reference proteome</keyword>
<keyword evidence="4 7" id="KW-0812">Transmembrane</keyword>
<dbReference type="PANTHER" id="PTHR40980">
    <property type="entry name" value="PLUG DOMAIN-CONTAINING PROTEIN"/>
    <property type="match status" value="1"/>
</dbReference>
<evidence type="ECO:0000256" key="4">
    <source>
        <dbReference type="ARBA" id="ARBA00022692"/>
    </source>
</evidence>
<dbReference type="RefSeq" id="WP_338392677.1">
    <property type="nucleotide sequence ID" value="NZ_AP025314.1"/>
</dbReference>
<proteinExistence type="inferred from homology"/>
<dbReference type="SUPFAM" id="SSF49464">
    <property type="entry name" value="Carboxypeptidase regulatory domain-like"/>
    <property type="match status" value="1"/>
</dbReference>
<dbReference type="InterPro" id="IPR008969">
    <property type="entry name" value="CarboxyPept-like_regulatory"/>
</dbReference>
<dbReference type="InterPro" id="IPR037066">
    <property type="entry name" value="Plug_dom_sf"/>
</dbReference>
<keyword evidence="6 7" id="KW-0998">Cell outer membrane</keyword>
<dbReference type="InterPro" id="IPR039426">
    <property type="entry name" value="TonB-dep_rcpt-like"/>
</dbReference>
<dbReference type="SUPFAM" id="SSF56935">
    <property type="entry name" value="Porins"/>
    <property type="match status" value="1"/>
</dbReference>
<evidence type="ECO:0000313" key="10">
    <source>
        <dbReference type="EMBL" id="BDD11164.1"/>
    </source>
</evidence>
<evidence type="ECO:0000313" key="11">
    <source>
        <dbReference type="Proteomes" id="UP001348817"/>
    </source>
</evidence>
<dbReference type="Gene3D" id="2.170.130.10">
    <property type="entry name" value="TonB-dependent receptor, plug domain"/>
    <property type="match status" value="1"/>
</dbReference>
<feature type="domain" description="TonB-dependent receptor plug" evidence="8">
    <location>
        <begin position="139"/>
        <end position="227"/>
    </location>
</feature>
<evidence type="ECO:0000256" key="6">
    <source>
        <dbReference type="ARBA" id="ARBA00023237"/>
    </source>
</evidence>
<reference evidence="10 11" key="1">
    <citation type="submission" date="2021-12" db="EMBL/GenBank/DDBJ databases">
        <title>Genome sequencing of bacteria with rrn-lacking chromosome and rrn-plasmid.</title>
        <authorList>
            <person name="Anda M."/>
            <person name="Iwasaki W."/>
        </authorList>
    </citation>
    <scope>NUCLEOTIDE SEQUENCE [LARGE SCALE GENOMIC DNA]</scope>
    <source>
        <strain evidence="10 11">DSM 100852</strain>
    </source>
</reference>
<accession>A0AAU9D9C9</accession>
<evidence type="ECO:0000259" key="9">
    <source>
        <dbReference type="Pfam" id="PF14905"/>
    </source>
</evidence>
<comment type="subcellular location">
    <subcellularLocation>
        <location evidence="1 7">Cell outer membrane</location>
        <topology evidence="1 7">Multi-pass membrane protein</topology>
    </subcellularLocation>
</comment>
<dbReference type="EMBL" id="AP025314">
    <property type="protein sequence ID" value="BDD11164.1"/>
    <property type="molecule type" value="Genomic_DNA"/>
</dbReference>
<name>A0AAU9D9C9_9BACT</name>
<dbReference type="Pfam" id="PF13620">
    <property type="entry name" value="CarboxypepD_reg"/>
    <property type="match status" value="1"/>
</dbReference>
<organism evidence="10 11">
    <name type="scientific">Fulvitalea axinellae</name>
    <dbReference type="NCBI Taxonomy" id="1182444"/>
    <lineage>
        <taxon>Bacteria</taxon>
        <taxon>Pseudomonadati</taxon>
        <taxon>Bacteroidota</taxon>
        <taxon>Cytophagia</taxon>
        <taxon>Cytophagales</taxon>
        <taxon>Persicobacteraceae</taxon>
        <taxon>Fulvitalea</taxon>
    </lineage>
</organism>
<gene>
    <name evidence="10" type="ORF">FUAX_35960</name>
</gene>
<keyword evidence="3 7" id="KW-1134">Transmembrane beta strand</keyword>
<keyword evidence="5 7" id="KW-0472">Membrane</keyword>
<feature type="domain" description="Outer membrane protein beta-barrel" evidence="9">
    <location>
        <begin position="385"/>
        <end position="797"/>
    </location>
</feature>
<dbReference type="PANTHER" id="PTHR40980:SF4">
    <property type="entry name" value="TONB-DEPENDENT RECEPTOR-LIKE BETA-BARREL DOMAIN-CONTAINING PROTEIN"/>
    <property type="match status" value="1"/>
</dbReference>
<dbReference type="Proteomes" id="UP001348817">
    <property type="component" value="Chromosome"/>
</dbReference>
<dbReference type="GO" id="GO:0009279">
    <property type="term" value="C:cell outer membrane"/>
    <property type="evidence" value="ECO:0007669"/>
    <property type="project" value="UniProtKB-SubCell"/>
</dbReference>
<dbReference type="InterPro" id="IPR012910">
    <property type="entry name" value="Plug_dom"/>
</dbReference>
<evidence type="ECO:0000256" key="2">
    <source>
        <dbReference type="ARBA" id="ARBA00022448"/>
    </source>
</evidence>
<dbReference type="AlphaFoldDB" id="A0AAU9D9C9"/>
<dbReference type="KEGG" id="fax:FUAX_35960"/>
<evidence type="ECO:0000256" key="1">
    <source>
        <dbReference type="ARBA" id="ARBA00004571"/>
    </source>
</evidence>
<dbReference type="PROSITE" id="PS52016">
    <property type="entry name" value="TONB_DEPENDENT_REC_3"/>
    <property type="match status" value="1"/>
</dbReference>
<comment type="similarity">
    <text evidence="7">Belongs to the TonB-dependent receptor family.</text>
</comment>
<keyword evidence="2 7" id="KW-0813">Transport</keyword>
<dbReference type="Pfam" id="PF07715">
    <property type="entry name" value="Plug"/>
    <property type="match status" value="1"/>
</dbReference>
<keyword evidence="10" id="KW-0675">Receptor</keyword>
<evidence type="ECO:0000259" key="8">
    <source>
        <dbReference type="Pfam" id="PF07715"/>
    </source>
</evidence>
<protein>
    <submittedName>
        <fullName evidence="10">TonB-dependent receptor</fullName>
    </submittedName>
</protein>
<evidence type="ECO:0000256" key="7">
    <source>
        <dbReference type="PROSITE-ProRule" id="PRU01360"/>
    </source>
</evidence>
<dbReference type="InterPro" id="IPR041700">
    <property type="entry name" value="OMP_b-brl_3"/>
</dbReference>